<evidence type="ECO:0000256" key="1">
    <source>
        <dbReference type="ARBA" id="ARBA00004141"/>
    </source>
</evidence>
<feature type="transmembrane region" description="Helical" evidence="6">
    <location>
        <begin position="96"/>
        <end position="117"/>
    </location>
</feature>
<organism evidence="7 8">
    <name type="scientific">Hibiscus sabdariffa</name>
    <name type="common">roselle</name>
    <dbReference type="NCBI Taxonomy" id="183260"/>
    <lineage>
        <taxon>Eukaryota</taxon>
        <taxon>Viridiplantae</taxon>
        <taxon>Streptophyta</taxon>
        <taxon>Embryophyta</taxon>
        <taxon>Tracheophyta</taxon>
        <taxon>Spermatophyta</taxon>
        <taxon>Magnoliopsida</taxon>
        <taxon>eudicotyledons</taxon>
        <taxon>Gunneridae</taxon>
        <taxon>Pentapetalae</taxon>
        <taxon>rosids</taxon>
        <taxon>malvids</taxon>
        <taxon>Malvales</taxon>
        <taxon>Malvaceae</taxon>
        <taxon>Malvoideae</taxon>
        <taxon>Hibiscus</taxon>
    </lineage>
</organism>
<dbReference type="EMBL" id="JBBPBN010000027">
    <property type="protein sequence ID" value="KAK9007115.1"/>
    <property type="molecule type" value="Genomic_DNA"/>
</dbReference>
<keyword evidence="4 6" id="KW-1133">Transmembrane helix</keyword>
<sequence>MTSSSSSLILPPGSFVIMATLFFPTLLKDLSFSLLTSGCSWYGELRSLLSLLAGEVARIGAGICSIALFTSTVFYVASMCGIVSMYYFYAPRASCFLSIFLITWTVFLLIVMMAMFLHSKFRKDEVKLEDDIRYNYGFFHIIFSLGAMYFVMSFISWNFENSASE</sequence>
<feature type="transmembrane region" description="Helical" evidence="6">
    <location>
        <begin position="73"/>
        <end position="90"/>
    </location>
</feature>
<comment type="similarity">
    <text evidence="2">Belongs to the TDE1 family.</text>
</comment>
<comment type="caution">
    <text evidence="7">The sequence shown here is derived from an EMBL/GenBank/DDBJ whole genome shotgun (WGS) entry which is preliminary data.</text>
</comment>
<evidence type="ECO:0000313" key="8">
    <source>
        <dbReference type="Proteomes" id="UP001396334"/>
    </source>
</evidence>
<proteinExistence type="inferred from homology"/>
<dbReference type="PANTHER" id="PTHR10383:SF23">
    <property type="entry name" value="SERINC-DOMAIN CONTAINING SERINE AND SPHINGOLIPID BIOSYNTHESIS PROTEIN"/>
    <property type="match status" value="1"/>
</dbReference>
<feature type="transmembrane region" description="Helical" evidence="6">
    <location>
        <begin position="7"/>
        <end position="27"/>
    </location>
</feature>
<protein>
    <submittedName>
        <fullName evidence="7">Uncharacterized protein</fullName>
    </submittedName>
</protein>
<evidence type="ECO:0000313" key="7">
    <source>
        <dbReference type="EMBL" id="KAK9007115.1"/>
    </source>
</evidence>
<feature type="transmembrane region" description="Helical" evidence="6">
    <location>
        <begin position="138"/>
        <end position="159"/>
    </location>
</feature>
<keyword evidence="3 6" id="KW-0812">Transmembrane</keyword>
<evidence type="ECO:0000256" key="4">
    <source>
        <dbReference type="ARBA" id="ARBA00022989"/>
    </source>
</evidence>
<dbReference type="InterPro" id="IPR005016">
    <property type="entry name" value="TDE1/TMS"/>
</dbReference>
<evidence type="ECO:0000256" key="5">
    <source>
        <dbReference type="ARBA" id="ARBA00023136"/>
    </source>
</evidence>
<accession>A0ABR2R2V2</accession>
<gene>
    <name evidence="7" type="ORF">V6N11_050948</name>
</gene>
<dbReference type="Proteomes" id="UP001396334">
    <property type="component" value="Unassembled WGS sequence"/>
</dbReference>
<dbReference type="PANTHER" id="PTHR10383">
    <property type="entry name" value="SERINE INCORPORATOR"/>
    <property type="match status" value="1"/>
</dbReference>
<comment type="subcellular location">
    <subcellularLocation>
        <location evidence="1">Membrane</location>
        <topology evidence="1">Multi-pass membrane protein</topology>
    </subcellularLocation>
</comment>
<keyword evidence="5 6" id="KW-0472">Membrane</keyword>
<name>A0ABR2R2V2_9ROSI</name>
<evidence type="ECO:0000256" key="2">
    <source>
        <dbReference type="ARBA" id="ARBA00006665"/>
    </source>
</evidence>
<keyword evidence="8" id="KW-1185">Reference proteome</keyword>
<reference evidence="7 8" key="1">
    <citation type="journal article" date="2024" name="G3 (Bethesda)">
        <title>Genome assembly of Hibiscus sabdariffa L. provides insights into metabolisms of medicinal natural products.</title>
        <authorList>
            <person name="Kim T."/>
        </authorList>
    </citation>
    <scope>NUCLEOTIDE SEQUENCE [LARGE SCALE GENOMIC DNA]</scope>
    <source>
        <strain evidence="7">TK-2024</strain>
        <tissue evidence="7">Old leaves</tissue>
    </source>
</reference>
<evidence type="ECO:0000256" key="3">
    <source>
        <dbReference type="ARBA" id="ARBA00022692"/>
    </source>
</evidence>
<evidence type="ECO:0000256" key="6">
    <source>
        <dbReference type="SAM" id="Phobius"/>
    </source>
</evidence>